<comment type="caution">
    <text evidence="2">The sequence shown here is derived from an EMBL/GenBank/DDBJ whole genome shotgun (WGS) entry which is preliminary data.</text>
</comment>
<gene>
    <name evidence="2" type="ORF">A6770_36575</name>
</gene>
<dbReference type="GO" id="GO:0030246">
    <property type="term" value="F:carbohydrate binding"/>
    <property type="evidence" value="ECO:0007669"/>
    <property type="project" value="InterPro"/>
</dbReference>
<dbReference type="Gene3D" id="2.60.40.1120">
    <property type="entry name" value="Carboxypeptidase-like, regulatory domain"/>
    <property type="match status" value="1"/>
</dbReference>
<dbReference type="InterPro" id="IPR025351">
    <property type="entry name" value="Pvc16_N"/>
</dbReference>
<evidence type="ECO:0000313" key="2">
    <source>
        <dbReference type="EMBL" id="RCJ41009.1"/>
    </source>
</evidence>
<name>A0A367RYG6_9NOSO</name>
<feature type="domain" description="Pvc16 N-terminal" evidence="1">
    <location>
        <begin position="6"/>
        <end position="166"/>
    </location>
</feature>
<dbReference type="AlphaFoldDB" id="A0A367RYG6"/>
<sequence length="281" mass="31747">MLNSILQTLAEMLANGAVLTSTEQIDFSHPASLENSHRELSLNLYLYDVRISKKMPTNGRQVERYFDDSRQVAEVCRAPSWFDISIVITARDRTVLGELHLLSETLLLLMRNRLLREEFLTPDLRGHGNLSLSVTNEPPIDVGSLWSSLSLPIRPAIYLTVTVPFNVWRKTTVPLVTERYFGVNNSIPAISKSGSITQRFAIAGIVKNTLDAKPLKRVRIMLQGTEKSVTSNDEGYFIFENLTSGNYILHLKRSGYEFKMLNVFVDGEPCIPKEILLMPAY</sequence>
<dbReference type="Pfam" id="PF13620">
    <property type="entry name" value="CarboxypepD_reg"/>
    <property type="match status" value="1"/>
</dbReference>
<protein>
    <recommendedName>
        <fullName evidence="1">Pvc16 N-terminal domain-containing protein</fullName>
    </recommendedName>
</protein>
<proteinExistence type="predicted"/>
<reference evidence="2" key="1">
    <citation type="submission" date="2016-04" db="EMBL/GenBank/DDBJ databases">
        <authorList>
            <person name="Tabuchi Yagui T.R."/>
        </authorList>
    </citation>
    <scope>NUCLEOTIDE SEQUENCE [LARGE SCALE GENOMIC DNA]</scope>
    <source>
        <strain evidence="2">NIES-26</strain>
    </source>
</reference>
<dbReference type="Proteomes" id="UP000252107">
    <property type="component" value="Unassembled WGS sequence"/>
</dbReference>
<organism evidence="2 3">
    <name type="scientific">Nostoc minutum NIES-26</name>
    <dbReference type="NCBI Taxonomy" id="1844469"/>
    <lineage>
        <taxon>Bacteria</taxon>
        <taxon>Bacillati</taxon>
        <taxon>Cyanobacteriota</taxon>
        <taxon>Cyanophyceae</taxon>
        <taxon>Nostocales</taxon>
        <taxon>Nostocaceae</taxon>
        <taxon>Nostoc</taxon>
    </lineage>
</organism>
<evidence type="ECO:0000313" key="3">
    <source>
        <dbReference type="Proteomes" id="UP000252107"/>
    </source>
</evidence>
<keyword evidence="3" id="KW-1185">Reference proteome</keyword>
<dbReference type="SUPFAM" id="SSF49452">
    <property type="entry name" value="Starch-binding domain-like"/>
    <property type="match status" value="1"/>
</dbReference>
<dbReference type="InterPro" id="IPR013784">
    <property type="entry name" value="Carb-bd-like_fold"/>
</dbReference>
<evidence type="ECO:0000259" key="1">
    <source>
        <dbReference type="Pfam" id="PF14065"/>
    </source>
</evidence>
<dbReference type="Pfam" id="PF14065">
    <property type="entry name" value="Pvc16_N"/>
    <property type="match status" value="1"/>
</dbReference>
<accession>A0A367RYG6</accession>
<dbReference type="EMBL" id="LXQD01000029">
    <property type="protein sequence ID" value="RCJ41009.1"/>
    <property type="molecule type" value="Genomic_DNA"/>
</dbReference>